<keyword evidence="3" id="KW-1185">Reference proteome</keyword>
<keyword evidence="1" id="KW-0472">Membrane</keyword>
<dbReference type="AlphaFoldDB" id="A0A2Z7CV17"/>
<evidence type="ECO:0000313" key="3">
    <source>
        <dbReference type="Proteomes" id="UP000250235"/>
    </source>
</evidence>
<evidence type="ECO:0000256" key="1">
    <source>
        <dbReference type="SAM" id="Phobius"/>
    </source>
</evidence>
<proteinExistence type="predicted"/>
<dbReference type="EMBL" id="KQ992940">
    <property type="protein sequence ID" value="KZV49817.1"/>
    <property type="molecule type" value="Genomic_DNA"/>
</dbReference>
<organism evidence="2 3">
    <name type="scientific">Dorcoceras hygrometricum</name>
    <dbReference type="NCBI Taxonomy" id="472368"/>
    <lineage>
        <taxon>Eukaryota</taxon>
        <taxon>Viridiplantae</taxon>
        <taxon>Streptophyta</taxon>
        <taxon>Embryophyta</taxon>
        <taxon>Tracheophyta</taxon>
        <taxon>Spermatophyta</taxon>
        <taxon>Magnoliopsida</taxon>
        <taxon>eudicotyledons</taxon>
        <taxon>Gunneridae</taxon>
        <taxon>Pentapetalae</taxon>
        <taxon>asterids</taxon>
        <taxon>lamiids</taxon>
        <taxon>Lamiales</taxon>
        <taxon>Gesneriaceae</taxon>
        <taxon>Didymocarpoideae</taxon>
        <taxon>Trichosporeae</taxon>
        <taxon>Loxocarpinae</taxon>
        <taxon>Dorcoceras</taxon>
    </lineage>
</organism>
<keyword evidence="1" id="KW-1133">Transmembrane helix</keyword>
<name>A0A2Z7CV17_9LAMI</name>
<accession>A0A2Z7CV17</accession>
<sequence length="89" mass="9964">MHLLIFAFHSCWISIFHPADDDVTADVIIYTLALLLNILHLLIEMTSQMTSSTLNLLLIIQHDVASSLRLSSSADLWHDVASSFALHFS</sequence>
<evidence type="ECO:0000313" key="2">
    <source>
        <dbReference type="EMBL" id="KZV49817.1"/>
    </source>
</evidence>
<keyword evidence="1" id="KW-0812">Transmembrane</keyword>
<protein>
    <submittedName>
        <fullName evidence="2">Uncharacterized protein</fullName>
    </submittedName>
</protein>
<gene>
    <name evidence="2" type="ORF">F511_44762</name>
</gene>
<reference evidence="2 3" key="1">
    <citation type="journal article" date="2015" name="Proc. Natl. Acad. Sci. U.S.A.">
        <title>The resurrection genome of Boea hygrometrica: A blueprint for survival of dehydration.</title>
        <authorList>
            <person name="Xiao L."/>
            <person name="Yang G."/>
            <person name="Zhang L."/>
            <person name="Yang X."/>
            <person name="Zhao S."/>
            <person name="Ji Z."/>
            <person name="Zhou Q."/>
            <person name="Hu M."/>
            <person name="Wang Y."/>
            <person name="Chen M."/>
            <person name="Xu Y."/>
            <person name="Jin H."/>
            <person name="Xiao X."/>
            <person name="Hu G."/>
            <person name="Bao F."/>
            <person name="Hu Y."/>
            <person name="Wan P."/>
            <person name="Li L."/>
            <person name="Deng X."/>
            <person name="Kuang T."/>
            <person name="Xiang C."/>
            <person name="Zhu J.K."/>
            <person name="Oliver M.J."/>
            <person name="He Y."/>
        </authorList>
    </citation>
    <scope>NUCLEOTIDE SEQUENCE [LARGE SCALE GENOMIC DNA]</scope>
    <source>
        <strain evidence="3">cv. XS01</strain>
    </source>
</reference>
<feature type="transmembrane region" description="Helical" evidence="1">
    <location>
        <begin position="28"/>
        <end position="46"/>
    </location>
</feature>
<dbReference type="Proteomes" id="UP000250235">
    <property type="component" value="Unassembled WGS sequence"/>
</dbReference>